<comment type="caution">
    <text evidence="1">The sequence shown here is derived from an EMBL/GenBank/DDBJ whole genome shotgun (WGS) entry which is preliminary data.</text>
</comment>
<sequence length="42" mass="4828">MPLSFKANHIHCTENSMSRTCKYGQLISSYAHKSVDFCQYSI</sequence>
<proteinExistence type="predicted"/>
<dbReference type="HOGENOM" id="CLU_3255892_0_0_10"/>
<evidence type="ECO:0000313" key="1">
    <source>
        <dbReference type="EMBL" id="EFB30853.1"/>
    </source>
</evidence>
<name>D1QUQ5_9BACT</name>
<protein>
    <submittedName>
        <fullName evidence="1">Uncharacterized protein</fullName>
    </submittedName>
</protein>
<dbReference type="Proteomes" id="UP000004079">
    <property type="component" value="Unassembled WGS sequence"/>
</dbReference>
<reference evidence="1 2" key="1">
    <citation type="submission" date="2009-11" db="EMBL/GenBank/DDBJ databases">
        <authorList>
            <person name="Weinstock G."/>
            <person name="Sodergren E."/>
            <person name="Clifton S."/>
            <person name="Fulton L."/>
            <person name="Fulton B."/>
            <person name="Courtney L."/>
            <person name="Fronick C."/>
            <person name="Harrison M."/>
            <person name="Strong C."/>
            <person name="Farmer C."/>
            <person name="Delahaunty K."/>
            <person name="Markovic C."/>
            <person name="Hall O."/>
            <person name="Minx P."/>
            <person name="Tomlinson C."/>
            <person name="Mitreva M."/>
            <person name="Nelson J."/>
            <person name="Hou S."/>
            <person name="Wollam A."/>
            <person name="Pepin K.H."/>
            <person name="Johnson M."/>
            <person name="Bhonagiri V."/>
            <person name="Nash W.E."/>
            <person name="Warren W."/>
            <person name="Chinwalla A."/>
            <person name="Mardis E.R."/>
            <person name="Wilson R.K."/>
        </authorList>
    </citation>
    <scope>NUCLEOTIDE SEQUENCE [LARGE SCALE GENOMIC DNA]</scope>
    <source>
        <strain evidence="1 2">F0302</strain>
    </source>
</reference>
<evidence type="ECO:0000313" key="2">
    <source>
        <dbReference type="Proteomes" id="UP000004079"/>
    </source>
</evidence>
<organism evidence="1 2">
    <name type="scientific">Segatella oris F0302</name>
    <dbReference type="NCBI Taxonomy" id="649760"/>
    <lineage>
        <taxon>Bacteria</taxon>
        <taxon>Pseudomonadati</taxon>
        <taxon>Bacteroidota</taxon>
        <taxon>Bacteroidia</taxon>
        <taxon>Bacteroidales</taxon>
        <taxon>Prevotellaceae</taxon>
        <taxon>Segatella</taxon>
    </lineage>
</organism>
<dbReference type="EMBL" id="ACUZ02000049">
    <property type="protein sequence ID" value="EFB30853.1"/>
    <property type="molecule type" value="Genomic_DNA"/>
</dbReference>
<dbReference type="AlphaFoldDB" id="D1QUQ5"/>
<accession>D1QUQ5</accession>
<gene>
    <name evidence="1" type="ORF">HMPREF0971_02740</name>
</gene>
<dbReference type="STRING" id="649760.HMPREF0971_02740"/>